<name>D2SCG5_GEOOG</name>
<proteinExistence type="inferred from homology"/>
<dbReference type="GO" id="GO:0006402">
    <property type="term" value="P:mRNA catabolic process"/>
    <property type="evidence" value="ECO:0007669"/>
    <property type="project" value="TreeGrafter"/>
</dbReference>
<dbReference type="KEGG" id="gob:Gobs_3712"/>
<dbReference type="eggNOG" id="COG2337">
    <property type="taxonomic scope" value="Bacteria"/>
</dbReference>
<evidence type="ECO:0000313" key="4">
    <source>
        <dbReference type="Proteomes" id="UP000001382"/>
    </source>
</evidence>
<dbReference type="PANTHER" id="PTHR33988">
    <property type="entry name" value="ENDORIBONUCLEASE MAZF-RELATED"/>
    <property type="match status" value="1"/>
</dbReference>
<dbReference type="GO" id="GO:0003677">
    <property type="term" value="F:DNA binding"/>
    <property type="evidence" value="ECO:0007669"/>
    <property type="project" value="InterPro"/>
</dbReference>
<dbReference type="STRING" id="526225.Gobs_3712"/>
<dbReference type="Proteomes" id="UP000001382">
    <property type="component" value="Chromosome"/>
</dbReference>
<evidence type="ECO:0000256" key="1">
    <source>
        <dbReference type="ARBA" id="ARBA00007521"/>
    </source>
</evidence>
<accession>D2SCG5</accession>
<sequence length="109" mass="11687">MALPEPLRGEVWDVAFPGFGVHPAVVLSVNALNSRLGHVVVLPITGTSGPSLTHIPLGADAGLTRYDESYVDITGVQAVARGRCRRRRGLLAPSEMTRIEGQLRVYLGL</sequence>
<organism evidence="3 4">
    <name type="scientific">Geodermatophilus obscurus (strain ATCC 25078 / DSM 43160 / JCM 3152 / CCUG 61914 / KCC A-0152 / KCTC 9177 / NBRC 13315 / NRRL B-3577 / G-20)</name>
    <dbReference type="NCBI Taxonomy" id="526225"/>
    <lineage>
        <taxon>Bacteria</taxon>
        <taxon>Bacillati</taxon>
        <taxon>Actinomycetota</taxon>
        <taxon>Actinomycetes</taxon>
        <taxon>Geodermatophilales</taxon>
        <taxon>Geodermatophilaceae</taxon>
        <taxon>Geodermatophilus</taxon>
    </lineage>
</organism>
<dbReference type="Gene3D" id="2.30.30.110">
    <property type="match status" value="1"/>
</dbReference>
<gene>
    <name evidence="3" type="ordered locus">Gobs_3712</name>
</gene>
<protein>
    <submittedName>
        <fullName evidence="3">Transcriptional modulator of MazE/toxin, MazF</fullName>
    </submittedName>
</protein>
<dbReference type="RefSeq" id="WP_012949718.1">
    <property type="nucleotide sequence ID" value="NC_013757.1"/>
</dbReference>
<dbReference type="SUPFAM" id="SSF50118">
    <property type="entry name" value="Cell growth inhibitor/plasmid maintenance toxic component"/>
    <property type="match status" value="1"/>
</dbReference>
<keyword evidence="2" id="KW-1277">Toxin-antitoxin system</keyword>
<dbReference type="GO" id="GO:0004521">
    <property type="term" value="F:RNA endonuclease activity"/>
    <property type="evidence" value="ECO:0007669"/>
    <property type="project" value="TreeGrafter"/>
</dbReference>
<reference evidence="3 4" key="1">
    <citation type="journal article" date="2010" name="Stand. Genomic Sci.">
        <title>Complete genome sequence of Geodermatophilus obscurus type strain (G-20).</title>
        <authorList>
            <person name="Ivanova N."/>
            <person name="Sikorski J."/>
            <person name="Jando M."/>
            <person name="Munk C."/>
            <person name="Lapidus A."/>
            <person name="Glavina Del Rio T."/>
            <person name="Copeland A."/>
            <person name="Tice H."/>
            <person name="Cheng J.-F."/>
            <person name="Lucas S."/>
            <person name="Chen F."/>
            <person name="Nolan M."/>
            <person name="Bruce D."/>
            <person name="Goodwin L."/>
            <person name="Pitluck S."/>
            <person name="Mavromatis K."/>
            <person name="Mikhailova N."/>
            <person name="Pati A."/>
            <person name="Chen A."/>
            <person name="Palaniappan K."/>
            <person name="Land M."/>
            <person name="Hauser L."/>
            <person name="Chang Y.-J."/>
            <person name="Jeffries C.D."/>
            <person name="Meincke L."/>
            <person name="Brettin T."/>
            <person name="Detter J.C."/>
            <person name="Detter J.C."/>
            <person name="Rohde M."/>
            <person name="Goeker M."/>
            <person name="Bristow J."/>
            <person name="Eisen J.A."/>
            <person name="Markowitz V."/>
            <person name="Hugenholtz P."/>
            <person name="Kyrpides N.C."/>
            <person name="Klenk H.-P."/>
        </authorList>
    </citation>
    <scope>NUCLEOTIDE SEQUENCE [LARGE SCALE GENOMIC DNA]</scope>
    <source>
        <strain evidence="4">ATCC 25078 / DSM 43160 / JCM 3152 / KCC A-0152 / KCTC 9177 / NBRC 13315 / NRRL B-3577 / G-20</strain>
    </source>
</reference>
<dbReference type="AlphaFoldDB" id="D2SCG5"/>
<dbReference type="InterPro" id="IPR003477">
    <property type="entry name" value="PemK-like"/>
</dbReference>
<evidence type="ECO:0000256" key="2">
    <source>
        <dbReference type="ARBA" id="ARBA00022649"/>
    </source>
</evidence>
<dbReference type="PANTHER" id="PTHR33988:SF2">
    <property type="entry name" value="ENDORIBONUCLEASE MAZF"/>
    <property type="match status" value="1"/>
</dbReference>
<dbReference type="EMBL" id="CP001867">
    <property type="protein sequence ID" value="ADB76293.1"/>
    <property type="molecule type" value="Genomic_DNA"/>
</dbReference>
<dbReference type="InterPro" id="IPR011067">
    <property type="entry name" value="Plasmid_toxin/cell-grow_inhib"/>
</dbReference>
<comment type="similarity">
    <text evidence="1">Belongs to the PemK/MazF family.</text>
</comment>
<evidence type="ECO:0000313" key="3">
    <source>
        <dbReference type="EMBL" id="ADB76293.1"/>
    </source>
</evidence>
<dbReference type="Pfam" id="PF02452">
    <property type="entry name" value="PemK_toxin"/>
    <property type="match status" value="1"/>
</dbReference>
<keyword evidence="4" id="KW-1185">Reference proteome</keyword>
<reference evidence="4" key="2">
    <citation type="submission" date="2010-01" db="EMBL/GenBank/DDBJ databases">
        <title>The complete genome of Geodermatophilus obscurus DSM 43160.</title>
        <authorList>
            <consortium name="US DOE Joint Genome Institute (JGI-PGF)"/>
            <person name="Lucas S."/>
            <person name="Copeland A."/>
            <person name="Lapidus A."/>
            <person name="Glavina del Rio T."/>
            <person name="Dalin E."/>
            <person name="Tice H."/>
            <person name="Bruce D."/>
            <person name="Goodwin L."/>
            <person name="Pitluck S."/>
            <person name="Kyrpides N."/>
            <person name="Mavromatis K."/>
            <person name="Ivanova N."/>
            <person name="Munk A.C."/>
            <person name="Brettin T."/>
            <person name="Detter J.C."/>
            <person name="Han C."/>
            <person name="Larimer F."/>
            <person name="Land M."/>
            <person name="Hauser L."/>
            <person name="Markowitz V."/>
            <person name="Cheng J.-F."/>
            <person name="Hugenholtz P."/>
            <person name="Woyke T."/>
            <person name="Wu D."/>
            <person name="Jando M."/>
            <person name="Schneider S."/>
            <person name="Klenk H.-P."/>
            <person name="Eisen J.A."/>
        </authorList>
    </citation>
    <scope>NUCLEOTIDE SEQUENCE [LARGE SCALE GENOMIC DNA]</scope>
    <source>
        <strain evidence="4">ATCC 25078 / DSM 43160 / JCM 3152 / KCC A-0152 / KCTC 9177 / NBRC 13315 / NRRL B-3577 / G-20</strain>
    </source>
</reference>
<dbReference type="GO" id="GO:0016075">
    <property type="term" value="P:rRNA catabolic process"/>
    <property type="evidence" value="ECO:0007669"/>
    <property type="project" value="TreeGrafter"/>
</dbReference>
<dbReference type="HOGENOM" id="CLU_2144433_0_0_11"/>
<dbReference type="OrthoDB" id="4551024at2"/>